<gene>
    <name evidence="3" type="ORF">FOMPIDRAFT_88570</name>
</gene>
<accession>S8DVG8</accession>
<dbReference type="Proteomes" id="UP000015241">
    <property type="component" value="Unassembled WGS sequence"/>
</dbReference>
<feature type="transmembrane region" description="Helical" evidence="1">
    <location>
        <begin position="44"/>
        <end position="64"/>
    </location>
</feature>
<dbReference type="AlphaFoldDB" id="S8DVG8"/>
<feature type="transmembrane region" description="Helical" evidence="1">
    <location>
        <begin position="168"/>
        <end position="190"/>
    </location>
</feature>
<keyword evidence="4" id="KW-1185">Reference proteome</keyword>
<name>S8DVG8_FOMSC</name>
<proteinExistence type="predicted"/>
<evidence type="ECO:0000259" key="2">
    <source>
        <dbReference type="Pfam" id="PF24800"/>
    </source>
</evidence>
<sequence length="300" mass="32603">MPSINYAKAFGIQSLAAAIVFTILYAPLLGLYISQAIRRRTRVYIVLTLFCLMRVTAFALRSALAGSNAAATNESTLIAFEVIYSTGFFGLLYSAYTLVLERESLVEMDTFMAYCPGPLQLLFQLTRRRMLIRLVLMVAVALGIAGAVETANATTLADLNQSSALRSASVYIFLAVTCLLVIHALVLSFATMRTLAKRTRTGQLPMSSYSPSQTSSTSGPARASGTYEILVLLTIAALLLAREAFYAATAHNLRQQTNEHLFYPLSALTELIAVVLFAVPGLVPAQNELPQEERQMGILA</sequence>
<dbReference type="HOGENOM" id="CLU_092145_0_0_1"/>
<feature type="domain" description="DUF7702" evidence="2">
    <location>
        <begin position="18"/>
        <end position="192"/>
    </location>
</feature>
<protein>
    <recommendedName>
        <fullName evidence="2">DUF7702 domain-containing protein</fullName>
    </recommendedName>
</protein>
<evidence type="ECO:0000313" key="3">
    <source>
        <dbReference type="EMBL" id="EPS96607.1"/>
    </source>
</evidence>
<dbReference type="InterPro" id="IPR056119">
    <property type="entry name" value="DUF7702"/>
</dbReference>
<keyword evidence="1" id="KW-0812">Transmembrane</keyword>
<keyword evidence="1" id="KW-1133">Transmembrane helix</keyword>
<feature type="transmembrane region" description="Helical" evidence="1">
    <location>
        <begin position="130"/>
        <end position="148"/>
    </location>
</feature>
<evidence type="ECO:0000256" key="1">
    <source>
        <dbReference type="SAM" id="Phobius"/>
    </source>
</evidence>
<evidence type="ECO:0000313" key="4">
    <source>
        <dbReference type="Proteomes" id="UP000015241"/>
    </source>
</evidence>
<feature type="transmembrane region" description="Helical" evidence="1">
    <location>
        <begin position="261"/>
        <end position="283"/>
    </location>
</feature>
<feature type="transmembrane region" description="Helical" evidence="1">
    <location>
        <begin position="12"/>
        <end position="32"/>
    </location>
</feature>
<dbReference type="OrthoDB" id="5389493at2759"/>
<keyword evidence="1" id="KW-0472">Membrane</keyword>
<feature type="transmembrane region" description="Helical" evidence="1">
    <location>
        <begin position="229"/>
        <end position="249"/>
    </location>
</feature>
<dbReference type="STRING" id="743788.S8DVG8"/>
<reference evidence="3 4" key="1">
    <citation type="journal article" date="2012" name="Science">
        <title>The Paleozoic origin of enzymatic lignin decomposition reconstructed from 31 fungal genomes.</title>
        <authorList>
            <person name="Floudas D."/>
            <person name="Binder M."/>
            <person name="Riley R."/>
            <person name="Barry K."/>
            <person name="Blanchette R.A."/>
            <person name="Henrissat B."/>
            <person name="Martinez A.T."/>
            <person name="Otillar R."/>
            <person name="Spatafora J.W."/>
            <person name="Yadav J.S."/>
            <person name="Aerts A."/>
            <person name="Benoit I."/>
            <person name="Boyd A."/>
            <person name="Carlson A."/>
            <person name="Copeland A."/>
            <person name="Coutinho P.M."/>
            <person name="de Vries R.P."/>
            <person name="Ferreira P."/>
            <person name="Findley K."/>
            <person name="Foster B."/>
            <person name="Gaskell J."/>
            <person name="Glotzer D."/>
            <person name="Gorecki P."/>
            <person name="Heitman J."/>
            <person name="Hesse C."/>
            <person name="Hori C."/>
            <person name="Igarashi K."/>
            <person name="Jurgens J.A."/>
            <person name="Kallen N."/>
            <person name="Kersten P."/>
            <person name="Kohler A."/>
            <person name="Kuees U."/>
            <person name="Kumar T.K.A."/>
            <person name="Kuo A."/>
            <person name="LaButti K."/>
            <person name="Larrondo L.F."/>
            <person name="Lindquist E."/>
            <person name="Ling A."/>
            <person name="Lombard V."/>
            <person name="Lucas S."/>
            <person name="Lundell T."/>
            <person name="Martin R."/>
            <person name="McLaughlin D.J."/>
            <person name="Morgenstern I."/>
            <person name="Morin E."/>
            <person name="Murat C."/>
            <person name="Nagy L.G."/>
            <person name="Nolan M."/>
            <person name="Ohm R.A."/>
            <person name="Patyshakuliyeva A."/>
            <person name="Rokas A."/>
            <person name="Ruiz-Duenas F.J."/>
            <person name="Sabat G."/>
            <person name="Salamov A."/>
            <person name="Samejima M."/>
            <person name="Schmutz J."/>
            <person name="Slot J.C."/>
            <person name="St John F."/>
            <person name="Stenlid J."/>
            <person name="Sun H."/>
            <person name="Sun S."/>
            <person name="Syed K."/>
            <person name="Tsang A."/>
            <person name="Wiebenga A."/>
            <person name="Young D."/>
            <person name="Pisabarro A."/>
            <person name="Eastwood D.C."/>
            <person name="Martin F."/>
            <person name="Cullen D."/>
            <person name="Grigoriev I.V."/>
            <person name="Hibbett D.S."/>
        </authorList>
    </citation>
    <scope>NUCLEOTIDE SEQUENCE</scope>
    <source>
        <strain evidence="4">FP-58527</strain>
    </source>
</reference>
<dbReference type="InParanoid" id="S8DVG8"/>
<feature type="transmembrane region" description="Helical" evidence="1">
    <location>
        <begin position="76"/>
        <end position="99"/>
    </location>
</feature>
<dbReference type="Pfam" id="PF24800">
    <property type="entry name" value="DUF7702"/>
    <property type="match status" value="1"/>
</dbReference>
<dbReference type="EMBL" id="KE504186">
    <property type="protein sequence ID" value="EPS96607.1"/>
    <property type="molecule type" value="Genomic_DNA"/>
</dbReference>
<dbReference type="PANTHER" id="PTHR42109:SF2">
    <property type="entry name" value="INTEGRAL MEMBRANE PROTEIN"/>
    <property type="match status" value="1"/>
</dbReference>
<organism evidence="3 4">
    <name type="scientific">Fomitopsis schrenkii</name>
    <name type="common">Brown rot fungus</name>
    <dbReference type="NCBI Taxonomy" id="2126942"/>
    <lineage>
        <taxon>Eukaryota</taxon>
        <taxon>Fungi</taxon>
        <taxon>Dikarya</taxon>
        <taxon>Basidiomycota</taxon>
        <taxon>Agaricomycotina</taxon>
        <taxon>Agaricomycetes</taxon>
        <taxon>Polyporales</taxon>
        <taxon>Fomitopsis</taxon>
    </lineage>
</organism>
<dbReference type="PANTHER" id="PTHR42109">
    <property type="entry name" value="UNPLACED GENOMIC SCAFFOLD UM_SCAF_CONTIG_1.265, WHOLE GENOME SHOTGUN SEQUENCE"/>
    <property type="match status" value="1"/>
</dbReference>
<dbReference type="eggNOG" id="ENOG502SNNN">
    <property type="taxonomic scope" value="Eukaryota"/>
</dbReference>